<dbReference type="EMBL" id="BK015420">
    <property type="protein sequence ID" value="DAE05885.1"/>
    <property type="molecule type" value="Genomic_DNA"/>
</dbReference>
<organism evidence="1">
    <name type="scientific">Siphoviridae sp. ctSqu13</name>
    <dbReference type="NCBI Taxonomy" id="2825513"/>
    <lineage>
        <taxon>Viruses</taxon>
        <taxon>Duplodnaviria</taxon>
        <taxon>Heunggongvirae</taxon>
        <taxon>Uroviricota</taxon>
        <taxon>Caudoviricetes</taxon>
    </lineage>
</organism>
<name>A0A8S5PGY8_9CAUD</name>
<reference evidence="1" key="1">
    <citation type="journal article" date="2021" name="Proc. Natl. Acad. Sci. U.S.A.">
        <title>A Catalog of Tens of Thousands of Viruses from Human Metagenomes Reveals Hidden Associations with Chronic Diseases.</title>
        <authorList>
            <person name="Tisza M.J."/>
            <person name="Buck C.B."/>
        </authorList>
    </citation>
    <scope>NUCLEOTIDE SEQUENCE</scope>
    <source>
        <strain evidence="1">CtSqu13</strain>
    </source>
</reference>
<sequence>MAEKEQIKVTTAKPMSGKKVFYFIQSIHAEIGSNAILPAYRTDGKLKLGAEYSDEQTQQGLLLDKTNTTHEIELTTKFAPKDPSVDVLEQANDTGESVKIWRVLVDETLKTQDGNPKKDFYPAKFGYAKIGDLEYDDGVEDIIESSYTATVVGKLKNGKFPLSQEEIDLLNDVYDYQNPGETTGDYDNIQAAKASEHTESGEETGA</sequence>
<protein>
    <submittedName>
        <fullName evidence="1">Major tail protein</fullName>
    </submittedName>
</protein>
<proteinExistence type="predicted"/>
<dbReference type="NCBIfam" id="TIGR02126">
    <property type="entry name" value="phgtail_TP901_1"/>
    <property type="match status" value="1"/>
</dbReference>
<evidence type="ECO:0000313" key="1">
    <source>
        <dbReference type="EMBL" id="DAE05885.1"/>
    </source>
</evidence>
<accession>A0A8S5PGY8</accession>
<dbReference type="Pfam" id="PF06199">
    <property type="entry name" value="Phage_tail_2"/>
    <property type="match status" value="1"/>
</dbReference>
<dbReference type="InterPro" id="IPR011855">
    <property type="entry name" value="Phgtail_TP901_1"/>
</dbReference>